<feature type="region of interest" description="Disordered" evidence="1">
    <location>
        <begin position="174"/>
        <end position="205"/>
    </location>
</feature>
<accession>A0A6L2NJH8</accession>
<proteinExistence type="predicted"/>
<evidence type="ECO:0000256" key="1">
    <source>
        <dbReference type="SAM" id="MobiDB-lite"/>
    </source>
</evidence>
<reference evidence="2" key="1">
    <citation type="journal article" date="2019" name="Sci. Rep.">
        <title>Draft genome of Tanacetum cinerariifolium, the natural source of mosquito coil.</title>
        <authorList>
            <person name="Yamashiro T."/>
            <person name="Shiraishi A."/>
            <person name="Satake H."/>
            <person name="Nakayama K."/>
        </authorList>
    </citation>
    <scope>NUCLEOTIDE SEQUENCE</scope>
</reference>
<gene>
    <name evidence="2" type="ORF">Tci_056763</name>
</gene>
<name>A0A6L2NJH8_TANCI</name>
<organism evidence="2">
    <name type="scientific">Tanacetum cinerariifolium</name>
    <name type="common">Dalmatian daisy</name>
    <name type="synonym">Chrysanthemum cinerariifolium</name>
    <dbReference type="NCBI Taxonomy" id="118510"/>
    <lineage>
        <taxon>Eukaryota</taxon>
        <taxon>Viridiplantae</taxon>
        <taxon>Streptophyta</taxon>
        <taxon>Embryophyta</taxon>
        <taxon>Tracheophyta</taxon>
        <taxon>Spermatophyta</taxon>
        <taxon>Magnoliopsida</taxon>
        <taxon>eudicotyledons</taxon>
        <taxon>Gunneridae</taxon>
        <taxon>Pentapetalae</taxon>
        <taxon>asterids</taxon>
        <taxon>campanulids</taxon>
        <taxon>Asterales</taxon>
        <taxon>Asteraceae</taxon>
        <taxon>Asteroideae</taxon>
        <taxon>Anthemideae</taxon>
        <taxon>Anthemidinae</taxon>
        <taxon>Tanacetum</taxon>
    </lineage>
</organism>
<feature type="compositionally biased region" description="Basic and acidic residues" evidence="1">
    <location>
        <begin position="180"/>
        <end position="197"/>
    </location>
</feature>
<sequence>METQDIMYTIDMLRDTLQLLVETLDNPFVAPNNIEKDVIQYPRFIKLIFADLMKNFLSIPPKLEELYISIKNDILLVSVYTMGNVTVRGLLILDALLTKEICATNAYKEYETAFVNVAVPINQPQPGKKRKQSVSETSSPQKSLNVTIKQMYMVEGEKDKESYADKFAASMIHNDNDDDFRDRIEHESHKEHLKFINDDDDNKEE</sequence>
<comment type="caution">
    <text evidence="2">The sequence shown here is derived from an EMBL/GenBank/DDBJ whole genome shotgun (WGS) entry which is preliminary data.</text>
</comment>
<protein>
    <submittedName>
        <fullName evidence="2">Uncharacterized protein</fullName>
    </submittedName>
</protein>
<dbReference type="EMBL" id="BKCJ010008969">
    <property type="protein sequence ID" value="GEU84785.1"/>
    <property type="molecule type" value="Genomic_DNA"/>
</dbReference>
<evidence type="ECO:0000313" key="2">
    <source>
        <dbReference type="EMBL" id="GEU84785.1"/>
    </source>
</evidence>
<dbReference type="AlphaFoldDB" id="A0A6L2NJH8"/>